<dbReference type="InterPro" id="IPR001314">
    <property type="entry name" value="Peptidase_S1A"/>
</dbReference>
<dbReference type="SMART" id="SM00020">
    <property type="entry name" value="Tryp_SPc"/>
    <property type="match status" value="1"/>
</dbReference>
<feature type="signal peptide" evidence="12">
    <location>
        <begin position="1"/>
        <end position="25"/>
    </location>
</feature>
<keyword evidence="2 10" id="KW-0645">Protease</keyword>
<evidence type="ECO:0000256" key="3">
    <source>
        <dbReference type="ARBA" id="ARBA00022729"/>
    </source>
</evidence>
<evidence type="ECO:0000256" key="10">
    <source>
        <dbReference type="RuleBase" id="RU363034"/>
    </source>
</evidence>
<dbReference type="PANTHER" id="PTHR24258">
    <property type="entry name" value="SERINE PROTEASE-RELATED"/>
    <property type="match status" value="1"/>
</dbReference>
<dbReference type="InterPro" id="IPR001254">
    <property type="entry name" value="Trypsin_dom"/>
</dbReference>
<protein>
    <recommendedName>
        <fullName evidence="9">limulus clotting factor C</fullName>
        <ecNumber evidence="9">3.4.21.84</ecNumber>
    </recommendedName>
</protein>
<dbReference type="PROSITE" id="PS50240">
    <property type="entry name" value="TRYPSIN_DOM"/>
    <property type="match status" value="1"/>
</dbReference>
<dbReference type="PROSITE" id="PS00135">
    <property type="entry name" value="TRYPSIN_SER"/>
    <property type="match status" value="1"/>
</dbReference>
<dbReference type="CDD" id="cd00190">
    <property type="entry name" value="Tryp_SPc"/>
    <property type="match status" value="1"/>
</dbReference>
<dbReference type="AlphaFoldDB" id="A0AAD5L3U4"/>
<dbReference type="Gene3D" id="2.40.10.10">
    <property type="entry name" value="Trypsin-like serine proteases"/>
    <property type="match status" value="1"/>
</dbReference>
<evidence type="ECO:0000256" key="12">
    <source>
        <dbReference type="SAM" id="SignalP"/>
    </source>
</evidence>
<keyword evidence="7" id="KW-1015">Disulfide bond</keyword>
<evidence type="ECO:0000256" key="7">
    <source>
        <dbReference type="ARBA" id="ARBA00023157"/>
    </source>
</evidence>
<evidence type="ECO:0000259" key="13">
    <source>
        <dbReference type="PROSITE" id="PS50240"/>
    </source>
</evidence>
<organism evidence="14 15">
    <name type="scientific">Daphnia sinensis</name>
    <dbReference type="NCBI Taxonomy" id="1820382"/>
    <lineage>
        <taxon>Eukaryota</taxon>
        <taxon>Metazoa</taxon>
        <taxon>Ecdysozoa</taxon>
        <taxon>Arthropoda</taxon>
        <taxon>Crustacea</taxon>
        <taxon>Branchiopoda</taxon>
        <taxon>Diplostraca</taxon>
        <taxon>Cladocera</taxon>
        <taxon>Anomopoda</taxon>
        <taxon>Daphniidae</taxon>
        <taxon>Daphnia</taxon>
        <taxon>Daphnia similis group</taxon>
    </lineage>
</organism>
<comment type="caution">
    <text evidence="14">The sequence shown here is derived from an EMBL/GenBank/DDBJ whole genome shotgun (WGS) entry which is preliminary data.</text>
</comment>
<dbReference type="FunFam" id="2.40.10.10:FF:000120">
    <property type="entry name" value="Putative serine protease"/>
    <property type="match status" value="1"/>
</dbReference>
<dbReference type="InterPro" id="IPR009003">
    <property type="entry name" value="Peptidase_S1_PA"/>
</dbReference>
<evidence type="ECO:0000313" key="14">
    <source>
        <dbReference type="EMBL" id="KAI9554765.1"/>
    </source>
</evidence>
<evidence type="ECO:0000256" key="11">
    <source>
        <dbReference type="SAM" id="MobiDB-lite"/>
    </source>
</evidence>
<keyword evidence="3 12" id="KW-0732">Signal</keyword>
<evidence type="ECO:0000256" key="2">
    <source>
        <dbReference type="ARBA" id="ARBA00022670"/>
    </source>
</evidence>
<dbReference type="InterPro" id="IPR033116">
    <property type="entry name" value="TRYPSIN_SER"/>
</dbReference>
<dbReference type="GO" id="GO:0004252">
    <property type="term" value="F:serine-type endopeptidase activity"/>
    <property type="evidence" value="ECO:0007669"/>
    <property type="project" value="InterPro"/>
</dbReference>
<evidence type="ECO:0000256" key="4">
    <source>
        <dbReference type="ARBA" id="ARBA00022801"/>
    </source>
</evidence>
<feature type="chain" id="PRO_5041970649" description="limulus clotting factor C" evidence="12">
    <location>
        <begin position="26"/>
        <end position="387"/>
    </location>
</feature>
<dbReference type="Proteomes" id="UP000820818">
    <property type="component" value="Linkage Group LG8"/>
</dbReference>
<dbReference type="InterPro" id="IPR018114">
    <property type="entry name" value="TRYPSIN_HIS"/>
</dbReference>
<dbReference type="InterPro" id="IPR043504">
    <property type="entry name" value="Peptidase_S1_PA_chymotrypsin"/>
</dbReference>
<evidence type="ECO:0000313" key="15">
    <source>
        <dbReference type="Proteomes" id="UP000820818"/>
    </source>
</evidence>
<dbReference type="EMBL" id="WJBH02000008">
    <property type="protein sequence ID" value="KAI9554765.1"/>
    <property type="molecule type" value="Genomic_DNA"/>
</dbReference>
<accession>A0AAD5L3U4</accession>
<gene>
    <name evidence="14" type="ORF">GHT06_020042</name>
</gene>
<evidence type="ECO:0000256" key="1">
    <source>
        <dbReference type="ARBA" id="ARBA00022659"/>
    </source>
</evidence>
<dbReference type="SUPFAM" id="SSF50494">
    <property type="entry name" value="Trypsin-like serine proteases"/>
    <property type="match status" value="1"/>
</dbReference>
<reference evidence="14 15" key="1">
    <citation type="submission" date="2022-05" db="EMBL/GenBank/DDBJ databases">
        <title>A multi-omics perspective on studying reproductive biology in Daphnia sinensis.</title>
        <authorList>
            <person name="Jia J."/>
        </authorList>
    </citation>
    <scope>NUCLEOTIDE SEQUENCE [LARGE SCALE GENOMIC DNA]</scope>
    <source>
        <strain evidence="14 15">WSL</strain>
    </source>
</reference>
<dbReference type="GO" id="GO:0006508">
    <property type="term" value="P:proteolysis"/>
    <property type="evidence" value="ECO:0007669"/>
    <property type="project" value="UniProtKB-KW"/>
</dbReference>
<feature type="region of interest" description="Disordered" evidence="11">
    <location>
        <begin position="119"/>
        <end position="140"/>
    </location>
</feature>
<feature type="domain" description="Peptidase S1" evidence="13">
    <location>
        <begin position="143"/>
        <end position="386"/>
    </location>
</feature>
<evidence type="ECO:0000256" key="8">
    <source>
        <dbReference type="ARBA" id="ARBA00052079"/>
    </source>
</evidence>
<keyword evidence="5" id="KW-0353">Hemolymph clotting</keyword>
<name>A0AAD5L3U4_9CRUS</name>
<proteinExistence type="predicted"/>
<dbReference type="PRINTS" id="PR00722">
    <property type="entry name" value="CHYMOTRYPSIN"/>
</dbReference>
<comment type="catalytic activity">
    <reaction evidence="8">
        <text>Selective cleavage of 103-Arg-|-Ser-104 and 124-Ile-|-Ile-125 bonds in Limulus clotting factor B to form activated factor B. Cleavage of -Pro-Arg-|-Xaa- bonds in synthetic substrates.</text>
        <dbReference type="EC" id="3.4.21.84"/>
    </reaction>
</comment>
<keyword evidence="1" id="KW-0768">Sushi</keyword>
<dbReference type="EC" id="3.4.21.84" evidence="9"/>
<keyword evidence="4 10" id="KW-0378">Hydrolase</keyword>
<evidence type="ECO:0000256" key="5">
    <source>
        <dbReference type="ARBA" id="ARBA00022820"/>
    </source>
</evidence>
<keyword evidence="6 10" id="KW-0720">Serine protease</keyword>
<evidence type="ECO:0000256" key="6">
    <source>
        <dbReference type="ARBA" id="ARBA00022825"/>
    </source>
</evidence>
<dbReference type="Pfam" id="PF00089">
    <property type="entry name" value="Trypsin"/>
    <property type="match status" value="1"/>
</dbReference>
<sequence>MGMTKSNEFAAVWLAAIILLGDANARIYQTKDAIVFEVSRMWDGAPLAKSFPLSLSDFVPIESFLNGGDIPNWHIPYIEPVPQFNSYNNDLHPRQGPTFYSWLHHPLVYVVPAIDSRTGQTAGQESKQNRIRCGAGPDDGNRIVNGEEAIPNSWPFVVGFMEPGSGFVNCGGSLISENKILSAAHCFERKSMYQLSRMVVKLGMHDVGDDKGKPDDAQMTRRISRMTIHKAYNAKTIYFDIAIVTMDLPVAYSKAISPVCLAPLNHNVNTYAGEKATVMGWGRLKAGGESSQQLMQTTVPIITNAECKEILPADRIANHMICASSFPTSSCRGDSGGPLVVKSKGGSWIQVGIVSWGASDCTDELQPAAVYTRVAWLRSWINGNMRN</sequence>
<evidence type="ECO:0000256" key="9">
    <source>
        <dbReference type="ARBA" id="ARBA00066707"/>
    </source>
</evidence>
<dbReference type="PROSITE" id="PS00134">
    <property type="entry name" value="TRYPSIN_HIS"/>
    <property type="match status" value="1"/>
</dbReference>
<dbReference type="GO" id="GO:0042381">
    <property type="term" value="P:hemolymph coagulation"/>
    <property type="evidence" value="ECO:0007669"/>
    <property type="project" value="UniProtKB-KW"/>
</dbReference>
<dbReference type="PANTHER" id="PTHR24258:SF116">
    <property type="entry name" value="FI16631P1-RELATED"/>
    <property type="match status" value="1"/>
</dbReference>
<keyword evidence="15" id="KW-1185">Reference proteome</keyword>